<proteinExistence type="evidence at transcript level"/>
<dbReference type="SUPFAM" id="SSF54403">
    <property type="entry name" value="Cystatin/monellin"/>
    <property type="match status" value="1"/>
</dbReference>
<evidence type="ECO:0000256" key="5">
    <source>
        <dbReference type="SAM" id="MobiDB-lite"/>
    </source>
</evidence>
<dbReference type="GO" id="GO:0006952">
    <property type="term" value="P:defense response"/>
    <property type="evidence" value="ECO:0007669"/>
    <property type="project" value="InterPro"/>
</dbReference>
<dbReference type="Gene3D" id="3.10.450.10">
    <property type="match status" value="1"/>
</dbReference>
<dbReference type="InterPro" id="IPR046350">
    <property type="entry name" value="Cystatin_sf"/>
</dbReference>
<evidence type="ECO:0000256" key="6">
    <source>
        <dbReference type="SAM" id="SignalP"/>
    </source>
</evidence>
<keyword evidence="4" id="KW-1015">Disulfide bond</keyword>
<feature type="compositionally biased region" description="Gly residues" evidence="5">
    <location>
        <begin position="138"/>
        <end position="157"/>
    </location>
</feature>
<dbReference type="Pfam" id="PF00666">
    <property type="entry name" value="Cathelicidins"/>
    <property type="match status" value="1"/>
</dbReference>
<accession>A0A411JKC7</accession>
<dbReference type="PANTHER" id="PTHR10206">
    <property type="entry name" value="CATHELICIDIN"/>
    <property type="match status" value="1"/>
</dbReference>
<dbReference type="PANTHER" id="PTHR10206:SF0">
    <property type="entry name" value="CATHELICIDIN B1-RELATED"/>
    <property type="match status" value="1"/>
</dbReference>
<dbReference type="GO" id="GO:0005615">
    <property type="term" value="C:extracellular space"/>
    <property type="evidence" value="ECO:0007669"/>
    <property type="project" value="TreeGrafter"/>
</dbReference>
<comment type="subcellular location">
    <subcellularLocation>
        <location evidence="1">Secreted</location>
    </subcellularLocation>
</comment>
<feature type="region of interest" description="Disordered" evidence="5">
    <location>
        <begin position="121"/>
        <end position="181"/>
    </location>
</feature>
<keyword evidence="6" id="KW-0732">Signal</keyword>
<protein>
    <submittedName>
        <fullName evidence="7">Cathelicidin-AL</fullName>
    </submittedName>
</protein>
<reference evidence="7" key="1">
    <citation type="journal article" date="2019" name="Sci. Rep.">
        <title>Antimicrobial peptides from Rana [Lithobates] catesbeiana: Gene structure and bioinformatic identification of novel forms from tadpoles.</title>
        <authorList>
            <person name="Helbing C.C."/>
            <person name="Hammond S.A."/>
            <person name="Jackman S.H."/>
            <person name="Houston S."/>
            <person name="Warren R.L."/>
            <person name="Cameron C.E."/>
            <person name="Birol I."/>
        </authorList>
    </citation>
    <scope>NUCLEOTIDE SEQUENCE</scope>
</reference>
<dbReference type="EMBL" id="MH800187">
    <property type="protein sequence ID" value="QBC65429.1"/>
    <property type="molecule type" value="mRNA"/>
</dbReference>
<sequence>MGLSATFWFLMGLAASSMASPLLQWSEDDAAVMALYSADHYNKVSGEDVLYGLLENDTEYITDEKSRFHQLSFPIQETVCQKSDNNAPTDDCAFKEGGVVKSCTSYFFEEDDRDIVVVNCQSQDSHREHSRVRRSRSGRGGGGRGGGGRGGSRGGSRSGSRSSIAGGGSRGGSRGGGTRYA</sequence>
<evidence type="ECO:0000256" key="4">
    <source>
        <dbReference type="ARBA" id="ARBA00023157"/>
    </source>
</evidence>
<feature type="chain" id="PRO_5019169557" evidence="6">
    <location>
        <begin position="20"/>
        <end position="181"/>
    </location>
</feature>
<feature type="compositionally biased region" description="Gly residues" evidence="5">
    <location>
        <begin position="165"/>
        <end position="181"/>
    </location>
</feature>
<name>A0A411JKC7_AQUCT</name>
<comment type="similarity">
    <text evidence="2">Belongs to the cathelicidin family.</text>
</comment>
<dbReference type="InterPro" id="IPR001894">
    <property type="entry name" value="Cathelicidin-like"/>
</dbReference>
<feature type="compositionally biased region" description="Basic residues" evidence="5">
    <location>
        <begin position="128"/>
        <end position="137"/>
    </location>
</feature>
<feature type="signal peptide" evidence="6">
    <location>
        <begin position="1"/>
        <end position="19"/>
    </location>
</feature>
<dbReference type="GeneID" id="141145618"/>
<evidence type="ECO:0000256" key="3">
    <source>
        <dbReference type="ARBA" id="ARBA00022525"/>
    </source>
</evidence>
<organism evidence="7">
    <name type="scientific">Aquarana catesbeiana</name>
    <name type="common">American bullfrog</name>
    <name type="synonym">Rana catesbeiana</name>
    <dbReference type="NCBI Taxonomy" id="8400"/>
    <lineage>
        <taxon>Eukaryota</taxon>
        <taxon>Metazoa</taxon>
        <taxon>Chordata</taxon>
        <taxon>Craniata</taxon>
        <taxon>Vertebrata</taxon>
        <taxon>Euteleostomi</taxon>
        <taxon>Amphibia</taxon>
        <taxon>Batrachia</taxon>
        <taxon>Anura</taxon>
        <taxon>Neobatrachia</taxon>
        <taxon>Ranoidea</taxon>
        <taxon>Ranidae</taxon>
        <taxon>Aquarana</taxon>
    </lineage>
</organism>
<evidence type="ECO:0000313" key="7">
    <source>
        <dbReference type="EMBL" id="QBC65429.1"/>
    </source>
</evidence>
<evidence type="ECO:0000256" key="2">
    <source>
        <dbReference type="ARBA" id="ARBA00005320"/>
    </source>
</evidence>
<dbReference type="RefSeq" id="XP_073488548.1">
    <property type="nucleotide sequence ID" value="XM_073632447.1"/>
</dbReference>
<evidence type="ECO:0000256" key="1">
    <source>
        <dbReference type="ARBA" id="ARBA00004613"/>
    </source>
</evidence>
<keyword evidence="3" id="KW-0964">Secreted</keyword>
<dbReference type="AlphaFoldDB" id="A0A411JKC7"/>